<keyword evidence="2" id="KW-0808">Transferase</keyword>
<dbReference type="SUPFAM" id="SSF55804">
    <property type="entry name" value="Phoshotransferase/anion transport protein"/>
    <property type="match status" value="1"/>
</dbReference>
<dbReference type="eggNOG" id="COG1762">
    <property type="taxonomic scope" value="Bacteria"/>
</dbReference>
<proteinExistence type="predicted"/>
<dbReference type="PATRIC" id="fig|1423747.3.peg.404"/>
<dbReference type="InterPro" id="IPR002178">
    <property type="entry name" value="PTS_EIIA_type-2_dom"/>
</dbReference>
<sequence length="163" mass="18750">MQPKLSTTTLFQPETIYTSTATSQVEVFKEIAQKLYQRNLVTASFVNNLIDREIHYPTGMDLSVISSHYPNIAIPHTECEFVKTRRIIPVKLINPLTFHSMIAPASTLEVHFLFMILNDDPEGQVNVLAQIMDFISQTPSDQLEHFFKLTTPNEIYQFLNQNF</sequence>
<dbReference type="RefSeq" id="WP_025082447.1">
    <property type="nucleotide sequence ID" value="NZ_AZEX01000070.1"/>
</dbReference>
<reference evidence="2 3" key="1">
    <citation type="journal article" date="2015" name="Genome Announc.">
        <title>Expanding the biotechnology potential of lactobacilli through comparative genomics of 213 strains and associated genera.</title>
        <authorList>
            <person name="Sun Z."/>
            <person name="Harris H.M."/>
            <person name="McCann A."/>
            <person name="Guo C."/>
            <person name="Argimon S."/>
            <person name="Zhang W."/>
            <person name="Yang X."/>
            <person name="Jeffery I.B."/>
            <person name="Cooney J.C."/>
            <person name="Kagawa T.F."/>
            <person name="Liu W."/>
            <person name="Song Y."/>
            <person name="Salvetti E."/>
            <person name="Wrobel A."/>
            <person name="Rasinkangas P."/>
            <person name="Parkhill J."/>
            <person name="Rea M.C."/>
            <person name="O'Sullivan O."/>
            <person name="Ritari J."/>
            <person name="Douillard F.P."/>
            <person name="Paul Ross R."/>
            <person name="Yang R."/>
            <person name="Briner A.E."/>
            <person name="Felis G.E."/>
            <person name="de Vos W.M."/>
            <person name="Barrangou R."/>
            <person name="Klaenhammer T.R."/>
            <person name="Caufield P.W."/>
            <person name="Cui Y."/>
            <person name="Zhang H."/>
            <person name="O'Toole P.W."/>
        </authorList>
    </citation>
    <scope>NUCLEOTIDE SEQUENCE [LARGE SCALE GENOMIC DNA]</scope>
    <source>
        <strain evidence="2 3">DSM 14340</strain>
    </source>
</reference>
<dbReference type="Proteomes" id="UP000051264">
    <property type="component" value="Unassembled WGS sequence"/>
</dbReference>
<accession>A0A0R1RQC5</accession>
<name>A0A0R1RQC5_9LACO</name>
<dbReference type="GO" id="GO:0016740">
    <property type="term" value="F:transferase activity"/>
    <property type="evidence" value="ECO:0007669"/>
    <property type="project" value="UniProtKB-KW"/>
</dbReference>
<evidence type="ECO:0000313" key="2">
    <source>
        <dbReference type="EMBL" id="KRL58526.1"/>
    </source>
</evidence>
<dbReference type="PROSITE" id="PS51094">
    <property type="entry name" value="PTS_EIIA_TYPE_2"/>
    <property type="match status" value="1"/>
</dbReference>
<keyword evidence="2" id="KW-0670">Pyruvate</keyword>
<organism evidence="2 3">
    <name type="scientific">Latilactobacillus fuchuensis DSM 14340 = JCM 11249</name>
    <dbReference type="NCBI Taxonomy" id="1423747"/>
    <lineage>
        <taxon>Bacteria</taxon>
        <taxon>Bacillati</taxon>
        <taxon>Bacillota</taxon>
        <taxon>Bacilli</taxon>
        <taxon>Lactobacillales</taxon>
        <taxon>Lactobacillaceae</taxon>
        <taxon>Latilactobacillus</taxon>
    </lineage>
</organism>
<evidence type="ECO:0000313" key="3">
    <source>
        <dbReference type="Proteomes" id="UP000051264"/>
    </source>
</evidence>
<gene>
    <name evidence="2" type="ORF">FC69_GL000396</name>
</gene>
<evidence type="ECO:0000259" key="1">
    <source>
        <dbReference type="PROSITE" id="PS51094"/>
    </source>
</evidence>
<dbReference type="AlphaFoldDB" id="A0A0R1RQC5"/>
<dbReference type="PANTHER" id="PTHR47738">
    <property type="entry name" value="PTS SYSTEM FRUCTOSE-LIKE EIIA COMPONENT-RELATED"/>
    <property type="match status" value="1"/>
</dbReference>
<comment type="caution">
    <text evidence="2">The sequence shown here is derived from an EMBL/GenBank/DDBJ whole genome shotgun (WGS) entry which is preliminary data.</text>
</comment>
<feature type="domain" description="PTS EIIA type-2" evidence="1">
    <location>
        <begin position="8"/>
        <end position="162"/>
    </location>
</feature>
<dbReference type="OrthoDB" id="370976at2"/>
<dbReference type="CDD" id="cd00211">
    <property type="entry name" value="PTS_IIA_fru"/>
    <property type="match status" value="1"/>
</dbReference>
<dbReference type="STRING" id="1423747.FC69_GL000396"/>
<dbReference type="Pfam" id="PF00359">
    <property type="entry name" value="PTS_EIIA_2"/>
    <property type="match status" value="1"/>
</dbReference>
<dbReference type="InterPro" id="IPR016152">
    <property type="entry name" value="PTrfase/Anion_transptr"/>
</dbReference>
<protein>
    <submittedName>
        <fullName evidence="2">Phosphoenolpyruvate-dependent sugar phosphotransferase system, EIIA 2 family protein</fullName>
    </submittedName>
</protein>
<dbReference type="InterPro" id="IPR051541">
    <property type="entry name" value="PTS_SugarTrans_NitroReg"/>
</dbReference>
<dbReference type="Gene3D" id="3.40.930.10">
    <property type="entry name" value="Mannitol-specific EII, Chain A"/>
    <property type="match status" value="1"/>
</dbReference>
<dbReference type="EMBL" id="AZEX01000070">
    <property type="protein sequence ID" value="KRL58526.1"/>
    <property type="molecule type" value="Genomic_DNA"/>
</dbReference>
<dbReference type="PANTHER" id="PTHR47738:SF3">
    <property type="entry name" value="PHOSPHOTRANSFERASE SYSTEM MANNITOL_FRUCTOSE-SPECIFIC IIA DOMAIN CONTAINING PROTEIN"/>
    <property type="match status" value="1"/>
</dbReference>